<dbReference type="PANTHER" id="PTHR10680">
    <property type="entry name" value="PEPTIDYL-GLYCINE ALPHA-AMIDATING MONOOXYGENASE"/>
    <property type="match status" value="1"/>
</dbReference>
<proteinExistence type="predicted"/>
<keyword evidence="2" id="KW-0677">Repeat</keyword>
<dbReference type="EMBL" id="CAJOBQ010000903">
    <property type="protein sequence ID" value="CAF4432461.1"/>
    <property type="molecule type" value="Genomic_DNA"/>
</dbReference>
<dbReference type="Pfam" id="PF01436">
    <property type="entry name" value="NHL"/>
    <property type="match status" value="2"/>
</dbReference>
<dbReference type="PANTHER" id="PTHR10680:SF14">
    <property type="entry name" value="PEPTIDYL-GLYCINE ALPHA-AMIDATING MONOOXYGENASE"/>
    <property type="match status" value="1"/>
</dbReference>
<evidence type="ECO:0000256" key="4">
    <source>
        <dbReference type="PROSITE-ProRule" id="PRU00504"/>
    </source>
</evidence>
<dbReference type="InterPro" id="IPR001258">
    <property type="entry name" value="NHL_repeat"/>
</dbReference>
<reference evidence="5" key="1">
    <citation type="submission" date="2021-02" db="EMBL/GenBank/DDBJ databases">
        <authorList>
            <person name="Nowell W R."/>
        </authorList>
    </citation>
    <scope>NUCLEOTIDE SEQUENCE</scope>
</reference>
<dbReference type="Proteomes" id="UP000663869">
    <property type="component" value="Unassembled WGS sequence"/>
</dbReference>
<evidence type="ECO:0000256" key="1">
    <source>
        <dbReference type="ARBA" id="ARBA00022729"/>
    </source>
</evidence>
<evidence type="ECO:0000256" key="3">
    <source>
        <dbReference type="ARBA" id="ARBA00023180"/>
    </source>
</evidence>
<gene>
    <name evidence="5" type="ORF">FME351_LOCUS14519</name>
    <name evidence="6" type="ORF">TSG867_LOCUS15461</name>
</gene>
<evidence type="ECO:0000313" key="5">
    <source>
        <dbReference type="EMBL" id="CAF3466755.1"/>
    </source>
</evidence>
<dbReference type="Proteomes" id="UP000663862">
    <property type="component" value="Unassembled WGS sequence"/>
</dbReference>
<comment type="caution">
    <text evidence="5">The sequence shown here is derived from an EMBL/GenBank/DDBJ whole genome shotgun (WGS) entry which is preliminary data.</text>
</comment>
<name>A0A818EX94_9BILA</name>
<dbReference type="Gene3D" id="2.40.10.500">
    <property type="match status" value="1"/>
</dbReference>
<feature type="repeat" description="NHL" evidence="4">
    <location>
        <begin position="104"/>
        <end position="135"/>
    </location>
</feature>
<dbReference type="InterPro" id="IPR011042">
    <property type="entry name" value="6-blade_b-propeller_TolB-like"/>
</dbReference>
<protein>
    <submittedName>
        <fullName evidence="5">Uncharacterized protein</fullName>
    </submittedName>
</protein>
<dbReference type="AlphaFoldDB" id="A0A818EX94"/>
<organism evidence="5 7">
    <name type="scientific">Rotaria socialis</name>
    <dbReference type="NCBI Taxonomy" id="392032"/>
    <lineage>
        <taxon>Eukaryota</taxon>
        <taxon>Metazoa</taxon>
        <taxon>Spiralia</taxon>
        <taxon>Gnathifera</taxon>
        <taxon>Rotifera</taxon>
        <taxon>Eurotatoria</taxon>
        <taxon>Bdelloidea</taxon>
        <taxon>Philodinida</taxon>
        <taxon>Philodinidae</taxon>
        <taxon>Rotaria</taxon>
    </lineage>
</organism>
<keyword evidence="3" id="KW-0325">Glycoprotein</keyword>
<dbReference type="SUPFAM" id="SSF101898">
    <property type="entry name" value="NHL repeat"/>
    <property type="match status" value="1"/>
</dbReference>
<dbReference type="CDD" id="cd05819">
    <property type="entry name" value="NHL"/>
    <property type="match status" value="1"/>
</dbReference>
<evidence type="ECO:0000313" key="6">
    <source>
        <dbReference type="EMBL" id="CAF4432461.1"/>
    </source>
</evidence>
<evidence type="ECO:0000256" key="2">
    <source>
        <dbReference type="ARBA" id="ARBA00022737"/>
    </source>
</evidence>
<sequence length="265" mass="29642">MGTTVIFNVTYPSKIYVDGDRNEPTVFVSLRDEGRVKKWVKGMPDGMEVGGEYLMCEAVWVDKEKNVYMTSVMKHSVYKWSPRTNIKTVVAGRENYQGLMSDTLNSPEGIYVDDISGTVYVADYANNRIQKWLKDASNGTTIAGFTTGNEGNDAESLSNPTAVRVDDETQVVYVADSSNNRIQRWLPNAFFGDTVAGGLGWGHEPNQFEQPVDLDFDNYGNLYVCDRVNSRVLMFKIVLNEPCFPVSTTTSGYLFLRISVLTILS</sequence>
<evidence type="ECO:0000313" key="7">
    <source>
        <dbReference type="Proteomes" id="UP000663869"/>
    </source>
</evidence>
<keyword evidence="1" id="KW-0732">Signal</keyword>
<dbReference type="EMBL" id="CAJNYU010001789">
    <property type="protein sequence ID" value="CAF3466755.1"/>
    <property type="molecule type" value="Genomic_DNA"/>
</dbReference>
<accession>A0A818EX94</accession>
<dbReference type="PROSITE" id="PS51125">
    <property type="entry name" value="NHL"/>
    <property type="match status" value="1"/>
</dbReference>
<dbReference type="Gene3D" id="2.120.10.30">
    <property type="entry name" value="TolB, C-terminal domain"/>
    <property type="match status" value="1"/>
</dbReference>